<gene>
    <name evidence="1" type="ORF">Scep_008776</name>
</gene>
<dbReference type="AlphaFoldDB" id="A0AAP0JU72"/>
<organism evidence="1 2">
    <name type="scientific">Stephania cephalantha</name>
    <dbReference type="NCBI Taxonomy" id="152367"/>
    <lineage>
        <taxon>Eukaryota</taxon>
        <taxon>Viridiplantae</taxon>
        <taxon>Streptophyta</taxon>
        <taxon>Embryophyta</taxon>
        <taxon>Tracheophyta</taxon>
        <taxon>Spermatophyta</taxon>
        <taxon>Magnoliopsida</taxon>
        <taxon>Ranunculales</taxon>
        <taxon>Menispermaceae</taxon>
        <taxon>Menispermoideae</taxon>
        <taxon>Cissampelideae</taxon>
        <taxon>Stephania</taxon>
    </lineage>
</organism>
<dbReference type="EMBL" id="JBBNAG010000004">
    <property type="protein sequence ID" value="KAK9139095.1"/>
    <property type="molecule type" value="Genomic_DNA"/>
</dbReference>
<evidence type="ECO:0000313" key="1">
    <source>
        <dbReference type="EMBL" id="KAK9139095.1"/>
    </source>
</evidence>
<proteinExistence type="predicted"/>
<accession>A0AAP0JU72</accession>
<sequence>MCLRKCLVNAYGMDMNNPCNSKCVYEKCTKISTMTNPHVGKVERCLKSCSKGCSQAH</sequence>
<name>A0AAP0JU72_9MAGN</name>
<keyword evidence="2" id="KW-1185">Reference proteome</keyword>
<protein>
    <submittedName>
        <fullName evidence="1">Uncharacterized protein</fullName>
    </submittedName>
</protein>
<dbReference type="Proteomes" id="UP001419268">
    <property type="component" value="Unassembled WGS sequence"/>
</dbReference>
<reference evidence="1 2" key="1">
    <citation type="submission" date="2024-01" db="EMBL/GenBank/DDBJ databases">
        <title>Genome assemblies of Stephania.</title>
        <authorList>
            <person name="Yang L."/>
        </authorList>
    </citation>
    <scope>NUCLEOTIDE SEQUENCE [LARGE SCALE GENOMIC DNA]</scope>
    <source>
        <strain evidence="1">JXDWG</strain>
        <tissue evidence="1">Leaf</tissue>
    </source>
</reference>
<evidence type="ECO:0000313" key="2">
    <source>
        <dbReference type="Proteomes" id="UP001419268"/>
    </source>
</evidence>
<comment type="caution">
    <text evidence="1">The sequence shown here is derived from an EMBL/GenBank/DDBJ whole genome shotgun (WGS) entry which is preliminary data.</text>
</comment>